<dbReference type="InterPro" id="IPR051490">
    <property type="entry name" value="THEM6_lcsJ_thioesterase"/>
</dbReference>
<sequence length="229" mass="26673">MSWLAPLKWAVALYLLSSYKSLPGAYFVRFYATIIPNIVFPYVTGLKTKNLEKLAANRRACFGTFTVATYASPFECDFYLHKSNSTYFEELDIYRSGLMTKVFQKLFLKSQRWPYIPVANVFTNFLKEIKPFEKYDVSSRILCWDEKWIYVMSRFTKNNGKTLCSLSLTKYVLKDGRKTIPPKEALEFCGLYNEEVAEISAQNLKLLTEDSGFHETHQLEALDEQYLQL</sequence>
<dbReference type="Gene3D" id="3.10.129.10">
    <property type="entry name" value="Hotdog Thioesterase"/>
    <property type="match status" value="1"/>
</dbReference>
<dbReference type="KEGG" id="tgb:HG536_0B02420"/>
<dbReference type="AlphaFoldDB" id="A0A7G3ZCZ3"/>
<dbReference type="Proteomes" id="UP000515788">
    <property type="component" value="Chromosome 2"/>
</dbReference>
<comment type="similarity">
    <text evidence="1">Belongs to the lcsJ thioesterase family.</text>
</comment>
<name>A0A7G3ZCZ3_9SACH</name>
<evidence type="ECO:0000256" key="1">
    <source>
        <dbReference type="ARBA" id="ARBA00038476"/>
    </source>
</evidence>
<dbReference type="PANTHER" id="PTHR12475">
    <property type="match status" value="1"/>
</dbReference>
<organism evidence="2 3">
    <name type="scientific">Torulaspora globosa</name>
    <dbReference type="NCBI Taxonomy" id="48254"/>
    <lineage>
        <taxon>Eukaryota</taxon>
        <taxon>Fungi</taxon>
        <taxon>Dikarya</taxon>
        <taxon>Ascomycota</taxon>
        <taxon>Saccharomycotina</taxon>
        <taxon>Saccharomycetes</taxon>
        <taxon>Saccharomycetales</taxon>
        <taxon>Saccharomycetaceae</taxon>
        <taxon>Torulaspora</taxon>
    </lineage>
</organism>
<dbReference type="InterPro" id="IPR029069">
    <property type="entry name" value="HotDog_dom_sf"/>
</dbReference>
<dbReference type="RefSeq" id="XP_037138054.1">
    <property type="nucleotide sequence ID" value="XM_037282159.1"/>
</dbReference>
<reference evidence="2 3" key="1">
    <citation type="submission" date="2020-06" db="EMBL/GenBank/DDBJ databases">
        <title>The yeast mating-type switching endonuclease HO is a domesticated member of an unorthodox homing genetic element family.</title>
        <authorList>
            <person name="Coughlan A.Y."/>
            <person name="Lombardi L."/>
            <person name="Braun-Galleani S."/>
            <person name="Martos A.R."/>
            <person name="Galeote V."/>
            <person name="Bigey F."/>
            <person name="Dequin S."/>
            <person name="Byrne K.P."/>
            <person name="Wolfe K.H."/>
        </authorList>
    </citation>
    <scope>NUCLEOTIDE SEQUENCE [LARGE SCALE GENOMIC DNA]</scope>
    <source>
        <strain evidence="2 3">CBS764</strain>
    </source>
</reference>
<dbReference type="CDD" id="cd00586">
    <property type="entry name" value="4HBT"/>
    <property type="match status" value="1"/>
</dbReference>
<accession>A0A7G3ZCZ3</accession>
<dbReference type="SUPFAM" id="SSF54637">
    <property type="entry name" value="Thioesterase/thiol ester dehydrase-isomerase"/>
    <property type="match status" value="1"/>
</dbReference>
<protein>
    <recommendedName>
        <fullName evidence="4">Thioesterase domain-containing protein</fullName>
    </recommendedName>
</protein>
<dbReference type="PANTHER" id="PTHR12475:SF4">
    <property type="entry name" value="PROTEIN THEM6"/>
    <property type="match status" value="1"/>
</dbReference>
<dbReference type="OrthoDB" id="265761at2759"/>
<evidence type="ECO:0000313" key="2">
    <source>
        <dbReference type="EMBL" id="QLL31379.1"/>
    </source>
</evidence>
<dbReference type="EMBL" id="CP059247">
    <property type="protein sequence ID" value="QLL31379.1"/>
    <property type="molecule type" value="Genomic_DNA"/>
</dbReference>
<dbReference type="Pfam" id="PF13279">
    <property type="entry name" value="4HBT_2"/>
    <property type="match status" value="1"/>
</dbReference>
<dbReference type="GeneID" id="59324498"/>
<proteinExistence type="inferred from homology"/>
<evidence type="ECO:0008006" key="4">
    <source>
        <dbReference type="Google" id="ProtNLM"/>
    </source>
</evidence>
<evidence type="ECO:0000313" key="3">
    <source>
        <dbReference type="Proteomes" id="UP000515788"/>
    </source>
</evidence>
<gene>
    <name evidence="2" type="ORF">HG536_0B02420</name>
</gene>
<keyword evidence="3" id="KW-1185">Reference proteome</keyword>